<evidence type="ECO:0000313" key="2">
    <source>
        <dbReference type="EMBL" id="EYC25832.1"/>
    </source>
</evidence>
<name>A0A016VFL5_9BILA</name>
<dbReference type="AlphaFoldDB" id="A0A016VFL5"/>
<reference evidence="3" key="1">
    <citation type="journal article" date="2015" name="Nat. Genet.">
        <title>The genome and transcriptome of the zoonotic hookworm Ancylostoma ceylanicum identify infection-specific gene families.</title>
        <authorList>
            <person name="Schwarz E.M."/>
            <person name="Hu Y."/>
            <person name="Antoshechkin I."/>
            <person name="Miller M.M."/>
            <person name="Sternberg P.W."/>
            <person name="Aroian R.V."/>
        </authorList>
    </citation>
    <scope>NUCLEOTIDE SEQUENCE</scope>
    <source>
        <strain evidence="3">HY135</strain>
    </source>
</reference>
<organism evidence="2 3">
    <name type="scientific">Ancylostoma ceylanicum</name>
    <dbReference type="NCBI Taxonomy" id="53326"/>
    <lineage>
        <taxon>Eukaryota</taxon>
        <taxon>Metazoa</taxon>
        <taxon>Ecdysozoa</taxon>
        <taxon>Nematoda</taxon>
        <taxon>Chromadorea</taxon>
        <taxon>Rhabditida</taxon>
        <taxon>Rhabditina</taxon>
        <taxon>Rhabditomorpha</taxon>
        <taxon>Strongyloidea</taxon>
        <taxon>Ancylostomatidae</taxon>
        <taxon>Ancylostomatinae</taxon>
        <taxon>Ancylostoma</taxon>
    </lineage>
</organism>
<comment type="caution">
    <text evidence="2">The sequence shown here is derived from an EMBL/GenBank/DDBJ whole genome shotgun (WGS) entry which is preliminary data.</text>
</comment>
<evidence type="ECO:0000256" key="1">
    <source>
        <dbReference type="SAM" id="MobiDB-lite"/>
    </source>
</evidence>
<feature type="region of interest" description="Disordered" evidence="1">
    <location>
        <begin position="60"/>
        <end position="94"/>
    </location>
</feature>
<accession>A0A016VFL5</accession>
<feature type="compositionally biased region" description="Low complexity" evidence="1">
    <location>
        <begin position="60"/>
        <end position="69"/>
    </location>
</feature>
<sequence length="106" mass="11323">MNTSKGLTEGVDGAWAGDGVGAGLSGVAWSDMMSVNSAAGASTRCFDDDDDARLEPMSLQQRQWAGQRQWAEHRSSGALPPTSPPPAVKRRRRDADMISLLDITGY</sequence>
<evidence type="ECO:0000313" key="3">
    <source>
        <dbReference type="Proteomes" id="UP000024635"/>
    </source>
</evidence>
<dbReference type="EMBL" id="JARK01001347">
    <property type="protein sequence ID" value="EYC25832.1"/>
    <property type="molecule type" value="Genomic_DNA"/>
</dbReference>
<keyword evidence="3" id="KW-1185">Reference proteome</keyword>
<gene>
    <name evidence="2" type="primary">Acey_s0011.g1412</name>
    <name evidence="2" type="ORF">Y032_0011g1412</name>
</gene>
<protein>
    <submittedName>
        <fullName evidence="2">Uncharacterized protein</fullName>
    </submittedName>
</protein>
<dbReference type="Proteomes" id="UP000024635">
    <property type="component" value="Unassembled WGS sequence"/>
</dbReference>
<proteinExistence type="predicted"/>